<feature type="transmembrane region" description="Helical" evidence="1">
    <location>
        <begin position="96"/>
        <end position="111"/>
    </location>
</feature>
<evidence type="ECO:0000313" key="3">
    <source>
        <dbReference type="Proteomes" id="UP000306402"/>
    </source>
</evidence>
<feature type="transmembrane region" description="Helical" evidence="1">
    <location>
        <begin position="7"/>
        <end position="26"/>
    </location>
</feature>
<keyword evidence="1" id="KW-1133">Transmembrane helix</keyword>
<keyword evidence="3" id="KW-1185">Reference proteome</keyword>
<dbReference type="OrthoDB" id="676425at2"/>
<accession>A0A5R9L6B0</accession>
<keyword evidence="1" id="KW-0472">Membrane</keyword>
<sequence length="117" mass="12627">MSAKTTRIIATVLLVIPIIVLSIGGVMKILGAEPEMVMQFLTKAGFGPYITLLGLTELTIAGLLIYPKTNKTGFLLATSYFAGALCLEISGGQPTASVVFLVMLWVSMFLRKREVFV</sequence>
<comment type="caution">
    <text evidence="2">The sequence shown here is derived from an EMBL/GenBank/DDBJ whole genome shotgun (WGS) entry which is preliminary data.</text>
</comment>
<gene>
    <name evidence="2" type="ORF">FEN17_09875</name>
</gene>
<feature type="transmembrane region" description="Helical" evidence="1">
    <location>
        <begin position="46"/>
        <end position="66"/>
    </location>
</feature>
<dbReference type="AlphaFoldDB" id="A0A5R9L6B0"/>
<evidence type="ECO:0000256" key="1">
    <source>
        <dbReference type="SAM" id="Phobius"/>
    </source>
</evidence>
<evidence type="ECO:0000313" key="2">
    <source>
        <dbReference type="EMBL" id="TLV03877.1"/>
    </source>
</evidence>
<reference evidence="2 3" key="1">
    <citation type="submission" date="2019-05" db="EMBL/GenBank/DDBJ databases">
        <authorList>
            <person name="Qu J.-H."/>
        </authorList>
    </citation>
    <scope>NUCLEOTIDE SEQUENCE [LARGE SCALE GENOMIC DNA]</scope>
    <source>
        <strain evidence="2 3">T17</strain>
    </source>
</reference>
<name>A0A5R9L6B0_9BACT</name>
<protein>
    <submittedName>
        <fullName evidence="2">DoxX family protein</fullName>
    </submittedName>
</protein>
<proteinExistence type="predicted"/>
<keyword evidence="1" id="KW-0812">Transmembrane</keyword>
<dbReference type="Proteomes" id="UP000306402">
    <property type="component" value="Unassembled WGS sequence"/>
</dbReference>
<dbReference type="EMBL" id="VCEJ01000002">
    <property type="protein sequence ID" value="TLV03877.1"/>
    <property type="molecule type" value="Genomic_DNA"/>
</dbReference>
<organism evidence="2 3">
    <name type="scientific">Dyadobacter luticola</name>
    <dbReference type="NCBI Taxonomy" id="1979387"/>
    <lineage>
        <taxon>Bacteria</taxon>
        <taxon>Pseudomonadati</taxon>
        <taxon>Bacteroidota</taxon>
        <taxon>Cytophagia</taxon>
        <taxon>Cytophagales</taxon>
        <taxon>Spirosomataceae</taxon>
        <taxon>Dyadobacter</taxon>
    </lineage>
</organism>